<proteinExistence type="predicted"/>
<dbReference type="EMBL" id="JANSLM010000008">
    <property type="protein sequence ID" value="MDT8840231.1"/>
    <property type="molecule type" value="Genomic_DNA"/>
</dbReference>
<dbReference type="KEGG" id="bfn:OI25_8164"/>
<organism evidence="5 8">
    <name type="scientific">Paraburkholderia fungorum</name>
    <dbReference type="NCBI Taxonomy" id="134537"/>
    <lineage>
        <taxon>Bacteria</taxon>
        <taxon>Pseudomonadati</taxon>
        <taxon>Pseudomonadota</taxon>
        <taxon>Betaproteobacteria</taxon>
        <taxon>Burkholderiales</taxon>
        <taxon>Burkholderiaceae</taxon>
        <taxon>Paraburkholderia</taxon>
    </lineage>
</organism>
<dbReference type="GeneID" id="66513378"/>
<evidence type="ECO:0000313" key="5">
    <source>
        <dbReference type="EMBL" id="MDT8840231.1"/>
    </source>
</evidence>
<feature type="transmembrane region" description="Helical" evidence="1">
    <location>
        <begin position="12"/>
        <end position="32"/>
    </location>
</feature>
<geneLocation type="plasmid" evidence="3 6">
    <name>pBIL</name>
</geneLocation>
<dbReference type="AlphaFoldDB" id="A0AAJ3XNR2"/>
<dbReference type="SUPFAM" id="SSF54523">
    <property type="entry name" value="Pili subunits"/>
    <property type="match status" value="1"/>
</dbReference>
<sequence>MDSILGFFAGRGMQLAAMAGVALLIAAVVIIMGSGNMVSDLTFIMTQARAQLAQGNNGYTNFTNANASGLINAGVFPSTWNKSGTLYDRWGNTVTLGSTANGVQGQVTFGGGGTETTSSCSSVASNLNGYSSLQIGGKTFTPSSMPDAATAGTACAGQPTLTLTFQ</sequence>
<gene>
    <name evidence="4" type="ORF">GGD69_005953</name>
    <name evidence="3" type="ORF">OI25_8164</name>
    <name evidence="5" type="ORF">ParKJ_22670</name>
</gene>
<evidence type="ECO:0000313" key="4">
    <source>
        <dbReference type="EMBL" id="MBB6205059.1"/>
    </source>
</evidence>
<evidence type="ECO:0000313" key="7">
    <source>
        <dbReference type="Proteomes" id="UP000518681"/>
    </source>
</evidence>
<dbReference type="RefSeq" id="WP_028197147.1">
    <property type="nucleotide sequence ID" value="NZ_CADFGE010000013.1"/>
</dbReference>
<feature type="domain" description="Type 4 secretion system PilS N-terminal" evidence="2">
    <location>
        <begin position="38"/>
        <end position="164"/>
    </location>
</feature>
<keyword evidence="1" id="KW-1133">Transmembrane helix</keyword>
<name>A0AAJ3XNR2_9BURK</name>
<evidence type="ECO:0000313" key="6">
    <source>
        <dbReference type="Proteomes" id="UP000032614"/>
    </source>
</evidence>
<dbReference type="Proteomes" id="UP001246473">
    <property type="component" value="Unassembled WGS sequence"/>
</dbReference>
<dbReference type="Gene3D" id="3.30.1690.10">
    <property type="entry name" value="TcpA-like pilin"/>
    <property type="match status" value="1"/>
</dbReference>
<dbReference type="EMBL" id="CP010024">
    <property type="protein sequence ID" value="AJZ56205.1"/>
    <property type="molecule type" value="Genomic_DNA"/>
</dbReference>
<protein>
    <submittedName>
        <fullName evidence="5">Prepilin type IV pili</fullName>
    </submittedName>
</protein>
<dbReference type="Proteomes" id="UP000518681">
    <property type="component" value="Unassembled WGS sequence"/>
</dbReference>
<dbReference type="Pfam" id="PF08805">
    <property type="entry name" value="PilS"/>
    <property type="match status" value="1"/>
</dbReference>
<reference evidence="3 6" key="1">
    <citation type="journal article" date="2015" name="Genome Announc.">
        <title>Complete genome sequences for 59 burkholderia isolates, both pathogenic and near neighbor.</title>
        <authorList>
            <person name="Johnson S.L."/>
            <person name="Bishop-Lilly K.A."/>
            <person name="Ladner J.T."/>
            <person name="Daligault H.E."/>
            <person name="Davenport K.W."/>
            <person name="Jaissle J."/>
            <person name="Frey K.G."/>
            <person name="Koroleva G.I."/>
            <person name="Bruce D.C."/>
            <person name="Coyne S.R."/>
            <person name="Broomall S.M."/>
            <person name="Li P.E."/>
            <person name="Teshima H."/>
            <person name="Gibbons H.S."/>
            <person name="Palacios G.F."/>
            <person name="Rosenzweig C.N."/>
            <person name="Redden C.L."/>
            <person name="Xu Y."/>
            <person name="Minogue T.D."/>
            <person name="Chain P.S."/>
        </authorList>
    </citation>
    <scope>NUCLEOTIDE SEQUENCE [LARGE SCALE GENOMIC DNA]</scope>
    <source>
        <strain evidence="3 6">ATCC BAA-463</strain>
        <plasmid evidence="3 6">pBIL</plasmid>
    </source>
</reference>
<evidence type="ECO:0000313" key="8">
    <source>
        <dbReference type="Proteomes" id="UP001246473"/>
    </source>
</evidence>
<dbReference type="EMBL" id="JACIIK010000011">
    <property type="protein sequence ID" value="MBB6205059.1"/>
    <property type="molecule type" value="Genomic_DNA"/>
</dbReference>
<reference evidence="5" key="3">
    <citation type="submission" date="2022-08" db="EMBL/GenBank/DDBJ databases">
        <authorList>
            <person name="Kim S.-J."/>
        </authorList>
    </citation>
    <scope>NUCLEOTIDE SEQUENCE</scope>
    <source>
        <strain evidence="5">KJ</strain>
    </source>
</reference>
<dbReference type="InterPro" id="IPR045584">
    <property type="entry name" value="Pilin-like"/>
</dbReference>
<keyword evidence="3" id="KW-0614">Plasmid</keyword>
<reference evidence="4 7" key="2">
    <citation type="submission" date="2020-08" db="EMBL/GenBank/DDBJ databases">
        <title>Genomic Encyclopedia of Type Strains, Phase IV (KMG-V): Genome sequencing to study the core and pangenomes of soil and plant-associated prokaryotes.</title>
        <authorList>
            <person name="Whitman W."/>
        </authorList>
    </citation>
    <scope>NUCLEOTIDE SEQUENCE [LARGE SCALE GENOMIC DNA]</scope>
    <source>
        <strain evidence="4 7">SEMIA 4013</strain>
    </source>
</reference>
<evidence type="ECO:0000259" key="2">
    <source>
        <dbReference type="Pfam" id="PF08805"/>
    </source>
</evidence>
<keyword evidence="1" id="KW-0812">Transmembrane</keyword>
<accession>A0AAJ3XNR2</accession>
<dbReference type="Proteomes" id="UP000032614">
    <property type="component" value="Plasmid pBIL"/>
</dbReference>
<dbReference type="InterPro" id="IPR014911">
    <property type="entry name" value="PilS_N"/>
</dbReference>
<evidence type="ECO:0000256" key="1">
    <source>
        <dbReference type="SAM" id="Phobius"/>
    </source>
</evidence>
<evidence type="ECO:0000313" key="3">
    <source>
        <dbReference type="EMBL" id="AJZ56205.1"/>
    </source>
</evidence>
<keyword evidence="1" id="KW-0472">Membrane</keyword>